<dbReference type="SUPFAM" id="SSF53748">
    <property type="entry name" value="Phosphoglycerate kinase"/>
    <property type="match status" value="1"/>
</dbReference>
<keyword evidence="11 13" id="KW-0067">ATP-binding</keyword>
<dbReference type="PANTHER" id="PTHR11406:SF23">
    <property type="entry name" value="PHOSPHOGLYCERATE KINASE 1, CHLOROPLASTIC-RELATED"/>
    <property type="match status" value="1"/>
</dbReference>
<accession>A0A4Q0AGS4</accession>
<dbReference type="EMBL" id="SCKX01000001">
    <property type="protein sequence ID" value="RWZ78190.1"/>
    <property type="molecule type" value="Genomic_DNA"/>
</dbReference>
<keyword evidence="9 13" id="KW-0547">Nucleotide-binding</keyword>
<organism evidence="17 18">
    <name type="scientific">Candidatus Microsaccharimonas sossegonensis</name>
    <dbReference type="NCBI Taxonomy" id="2506948"/>
    <lineage>
        <taxon>Bacteria</taxon>
        <taxon>Candidatus Saccharimonadota</taxon>
        <taxon>Candidatus Saccharimonadia</taxon>
        <taxon>Candidatus Saccharimonadales</taxon>
        <taxon>Candidatus Saccharimonadaceae</taxon>
        <taxon>Candidatus Microsaccharimonas</taxon>
    </lineage>
</organism>
<dbReference type="GO" id="GO:0005524">
    <property type="term" value="F:ATP binding"/>
    <property type="evidence" value="ECO:0007669"/>
    <property type="project" value="UniProtKB-KW"/>
</dbReference>
<feature type="binding site" evidence="14">
    <location>
        <position position="155"/>
    </location>
    <ligand>
        <name>(2R)-3-phosphoglycerate</name>
        <dbReference type="ChEBI" id="CHEBI:58272"/>
    </ligand>
</feature>
<evidence type="ECO:0000256" key="11">
    <source>
        <dbReference type="ARBA" id="ARBA00022840"/>
    </source>
</evidence>
<dbReference type="Gene3D" id="3.40.50.1260">
    <property type="entry name" value="Phosphoglycerate kinase, N-terminal domain"/>
    <property type="match status" value="2"/>
</dbReference>
<comment type="pathway">
    <text evidence="2 13">Carbohydrate degradation; glycolysis; pyruvate from D-glyceraldehyde 3-phosphate: step 2/5.</text>
</comment>
<feature type="binding site" evidence="13 15">
    <location>
        <position position="332"/>
    </location>
    <ligand>
        <name>ATP</name>
        <dbReference type="ChEBI" id="CHEBI:30616"/>
    </ligand>
</feature>
<dbReference type="PIRSF" id="PIRSF000724">
    <property type="entry name" value="Pgk"/>
    <property type="match status" value="1"/>
</dbReference>
<dbReference type="HAMAP" id="MF_00145">
    <property type="entry name" value="Phosphoglyc_kinase"/>
    <property type="match status" value="1"/>
</dbReference>
<feature type="binding site" evidence="13 15">
    <location>
        <position position="205"/>
    </location>
    <ligand>
        <name>ATP</name>
        <dbReference type="ChEBI" id="CHEBI:30616"/>
    </ligand>
</feature>
<evidence type="ECO:0000256" key="3">
    <source>
        <dbReference type="ARBA" id="ARBA00008982"/>
    </source>
</evidence>
<feature type="binding site" evidence="14">
    <location>
        <position position="39"/>
    </location>
    <ligand>
        <name>(2R)-3-phosphoglycerate</name>
        <dbReference type="ChEBI" id="CHEBI:58272"/>
    </ligand>
</feature>
<dbReference type="GO" id="GO:0005829">
    <property type="term" value="C:cytosol"/>
    <property type="evidence" value="ECO:0007669"/>
    <property type="project" value="TreeGrafter"/>
</dbReference>
<keyword evidence="7 13" id="KW-0963">Cytoplasm</keyword>
<dbReference type="AlphaFoldDB" id="A0A4Q0AGS4"/>
<keyword evidence="18" id="KW-1185">Reference proteome</keyword>
<comment type="subunit">
    <text evidence="4 13">Monomer.</text>
</comment>
<evidence type="ECO:0000256" key="10">
    <source>
        <dbReference type="ARBA" id="ARBA00022777"/>
    </source>
</evidence>
<dbReference type="GO" id="GO:0006096">
    <property type="term" value="P:glycolytic process"/>
    <property type="evidence" value="ECO:0007669"/>
    <property type="project" value="UniProtKB-UniRule"/>
</dbReference>
<dbReference type="PRINTS" id="PR00477">
    <property type="entry name" value="PHGLYCKINASE"/>
</dbReference>
<dbReference type="GO" id="GO:0006094">
    <property type="term" value="P:gluconeogenesis"/>
    <property type="evidence" value="ECO:0007669"/>
    <property type="project" value="TreeGrafter"/>
</dbReference>
<keyword evidence="12 13" id="KW-0324">Glycolysis</keyword>
<dbReference type="FunFam" id="3.40.50.1260:FF:000006">
    <property type="entry name" value="Phosphoglycerate kinase"/>
    <property type="match status" value="1"/>
</dbReference>
<evidence type="ECO:0000256" key="5">
    <source>
        <dbReference type="ARBA" id="ARBA00013061"/>
    </source>
</evidence>
<evidence type="ECO:0000256" key="1">
    <source>
        <dbReference type="ARBA" id="ARBA00000642"/>
    </source>
</evidence>
<evidence type="ECO:0000256" key="16">
    <source>
        <dbReference type="RuleBase" id="RU000532"/>
    </source>
</evidence>
<dbReference type="InterPro" id="IPR015824">
    <property type="entry name" value="Phosphoglycerate_kinase_N"/>
</dbReference>
<dbReference type="Proteomes" id="UP000289257">
    <property type="component" value="Unassembled WGS sequence"/>
</dbReference>
<dbReference type="Pfam" id="PF00162">
    <property type="entry name" value="PGK"/>
    <property type="match status" value="1"/>
</dbReference>
<dbReference type="InterPro" id="IPR036043">
    <property type="entry name" value="Phosphoglycerate_kinase_sf"/>
</dbReference>
<dbReference type="InterPro" id="IPR001576">
    <property type="entry name" value="Phosphoglycerate_kinase"/>
</dbReference>
<feature type="binding site" evidence="13">
    <location>
        <position position="39"/>
    </location>
    <ligand>
        <name>substrate</name>
    </ligand>
</feature>
<evidence type="ECO:0000313" key="18">
    <source>
        <dbReference type="Proteomes" id="UP000289257"/>
    </source>
</evidence>
<dbReference type="GO" id="GO:0043531">
    <property type="term" value="F:ADP binding"/>
    <property type="evidence" value="ECO:0007669"/>
    <property type="project" value="TreeGrafter"/>
</dbReference>
<evidence type="ECO:0000256" key="4">
    <source>
        <dbReference type="ARBA" id="ARBA00011245"/>
    </source>
</evidence>
<sequence length="407" mass="44237">MGFFKLTIRDVPIDNHIVLVRADYNVPLDKDGKISDDLRIKANLPTLKYLHDHGCKIVVISHLGRPEGRDPKYSLEQVAVRLSKLMDHHVEFVDDCIGDRVTQTIKKSGAHSITLLENLRYYKEEEADDEAFAKNIAKSTGARYFVQDGFGVVHRAHASTHAITLCIPSVAGLLLEREYETITGAMQHPQRPLVAIMGGAKISDKIAVIERFVHVADNIIIGGAMANTFLAYKGVEMGASMLESDQTDTLDRIYHAAHEKVGDEVDTFIILPQDVAVAKEIAPKATRRSVGLETIESDDIALDIGDRTIEHIVATVAKAKTVIWNGTLGYAELPEFAHGSARLALALATQPQTASIIGGGDTADFVLKWDNNGGKSFTHVSTGGGASLELMAGDTLPGIESLLDARK</sequence>
<feature type="binding site" evidence="13">
    <location>
        <position position="155"/>
    </location>
    <ligand>
        <name>substrate</name>
    </ligand>
</feature>
<gene>
    <name evidence="13" type="primary">pgk</name>
    <name evidence="17" type="ORF">EOT05_00250</name>
</gene>
<comment type="caution">
    <text evidence="13">Lacks conserved residue(s) required for the propagation of feature annotation.</text>
</comment>
<feature type="binding site" evidence="13">
    <location>
        <position position="120"/>
    </location>
    <ligand>
        <name>substrate</name>
    </ligand>
</feature>
<comment type="similarity">
    <text evidence="3 13 16">Belongs to the phosphoglycerate kinase family.</text>
</comment>
<evidence type="ECO:0000256" key="7">
    <source>
        <dbReference type="ARBA" id="ARBA00022490"/>
    </source>
</evidence>
<comment type="catalytic activity">
    <reaction evidence="1 13 16">
        <text>(2R)-3-phosphoglycerate + ATP = (2R)-3-phospho-glyceroyl phosphate + ADP</text>
        <dbReference type="Rhea" id="RHEA:14801"/>
        <dbReference type="ChEBI" id="CHEBI:30616"/>
        <dbReference type="ChEBI" id="CHEBI:57604"/>
        <dbReference type="ChEBI" id="CHEBI:58272"/>
        <dbReference type="ChEBI" id="CHEBI:456216"/>
        <dbReference type="EC" id="2.7.2.3"/>
    </reaction>
</comment>
<keyword evidence="10 13" id="KW-0418">Kinase</keyword>
<evidence type="ECO:0000256" key="6">
    <source>
        <dbReference type="ARBA" id="ARBA00016471"/>
    </source>
</evidence>
<protein>
    <recommendedName>
        <fullName evidence="6 13">Phosphoglycerate kinase</fullName>
        <ecNumber evidence="5 13">2.7.2.3</ecNumber>
    </recommendedName>
</protein>
<dbReference type="FunFam" id="3.40.50.1260:FF:000031">
    <property type="entry name" value="Phosphoglycerate kinase 1"/>
    <property type="match status" value="1"/>
</dbReference>
<name>A0A4Q0AGS4_9BACT</name>
<dbReference type="UniPathway" id="UPA00109">
    <property type="reaction ID" value="UER00185"/>
</dbReference>
<dbReference type="GO" id="GO:0004618">
    <property type="term" value="F:phosphoglycerate kinase activity"/>
    <property type="evidence" value="ECO:0007669"/>
    <property type="project" value="UniProtKB-UniRule"/>
</dbReference>
<dbReference type="PANTHER" id="PTHR11406">
    <property type="entry name" value="PHOSPHOGLYCERATE KINASE"/>
    <property type="match status" value="1"/>
</dbReference>
<evidence type="ECO:0000256" key="9">
    <source>
        <dbReference type="ARBA" id="ARBA00022741"/>
    </source>
</evidence>
<evidence type="ECO:0000313" key="17">
    <source>
        <dbReference type="EMBL" id="RWZ78190.1"/>
    </source>
</evidence>
<feature type="binding site" evidence="13 14">
    <location>
        <begin position="23"/>
        <end position="25"/>
    </location>
    <ligand>
        <name>substrate</name>
    </ligand>
</feature>
<feature type="binding site" evidence="13 14">
    <location>
        <begin position="62"/>
        <end position="65"/>
    </location>
    <ligand>
        <name>substrate</name>
    </ligand>
</feature>
<evidence type="ECO:0000256" key="13">
    <source>
        <dbReference type="HAMAP-Rule" id="MF_00145"/>
    </source>
</evidence>
<proteinExistence type="inferred from homology"/>
<dbReference type="EC" id="2.7.2.3" evidence="5 13"/>
<comment type="caution">
    <text evidence="17">The sequence shown here is derived from an EMBL/GenBank/DDBJ whole genome shotgun (WGS) entry which is preliminary data.</text>
</comment>
<evidence type="ECO:0000256" key="12">
    <source>
        <dbReference type="ARBA" id="ARBA00023152"/>
    </source>
</evidence>
<feature type="binding site" evidence="14">
    <location>
        <position position="120"/>
    </location>
    <ligand>
        <name>(2R)-3-phosphoglycerate</name>
        <dbReference type="ChEBI" id="CHEBI:58272"/>
    </ligand>
</feature>
<evidence type="ECO:0000256" key="2">
    <source>
        <dbReference type="ARBA" id="ARBA00004838"/>
    </source>
</evidence>
<evidence type="ECO:0000256" key="15">
    <source>
        <dbReference type="PIRSR" id="PIRSR000724-2"/>
    </source>
</evidence>
<reference evidence="17" key="1">
    <citation type="submission" date="2019-01" db="EMBL/GenBank/DDBJ databases">
        <title>Genomic signatures and co-occurrence patterns of the ultra-small Saccharimodia (Patescibacteria phylum) suggest a symbiotic lifestyle.</title>
        <authorList>
            <person name="Lemos L."/>
            <person name="Medeiros J."/>
            <person name="Andreote F."/>
            <person name="Fernandes G."/>
            <person name="Varani A."/>
            <person name="Oliveira G."/>
            <person name="Pylro V."/>
        </authorList>
    </citation>
    <scope>NUCLEOTIDE SEQUENCE [LARGE SCALE GENOMIC DNA]</scope>
    <source>
        <strain evidence="17">AMD02</strain>
    </source>
</reference>
<evidence type="ECO:0000256" key="14">
    <source>
        <dbReference type="PIRSR" id="PIRSR000724-1"/>
    </source>
</evidence>
<keyword evidence="8 13" id="KW-0808">Transferase</keyword>
<comment type="subcellular location">
    <subcellularLocation>
        <location evidence="13">Cytoplasm</location>
    </subcellularLocation>
</comment>
<evidence type="ECO:0000256" key="8">
    <source>
        <dbReference type="ARBA" id="ARBA00022679"/>
    </source>
</evidence>
<feature type="binding site" evidence="13 15">
    <location>
        <begin position="359"/>
        <end position="362"/>
    </location>
    <ligand>
        <name>ATP</name>
        <dbReference type="ChEBI" id="CHEBI:30616"/>
    </ligand>
</feature>